<dbReference type="RefSeq" id="WP_167485651.1">
    <property type="nucleotide sequence ID" value="NZ_CP046173.1"/>
</dbReference>
<keyword evidence="2" id="KW-0238">DNA-binding</keyword>
<evidence type="ECO:0000313" key="6">
    <source>
        <dbReference type="Proteomes" id="UP000500953"/>
    </source>
</evidence>
<proteinExistence type="predicted"/>
<dbReference type="SUPFAM" id="SSF46785">
    <property type="entry name" value="Winged helix' DNA-binding domain"/>
    <property type="match status" value="1"/>
</dbReference>
<dbReference type="EMBL" id="CP046173">
    <property type="protein sequence ID" value="QIS18332.1"/>
    <property type="molecule type" value="Genomic_DNA"/>
</dbReference>
<dbReference type="InterPro" id="IPR002577">
    <property type="entry name" value="HTH_HxlR"/>
</dbReference>
<evidence type="ECO:0000259" key="4">
    <source>
        <dbReference type="PROSITE" id="PS51118"/>
    </source>
</evidence>
<reference evidence="5 6" key="1">
    <citation type="journal article" date="2019" name="ACS Chem. Biol.">
        <title>Identification and Mobilization of a Cryptic Antibiotic Biosynthesis Gene Locus from a Human-Pathogenic Nocardia Isolate.</title>
        <authorList>
            <person name="Herisse M."/>
            <person name="Ishida K."/>
            <person name="Porter J.L."/>
            <person name="Howden B."/>
            <person name="Hertweck C."/>
            <person name="Stinear T.P."/>
            <person name="Pidot S.J."/>
        </authorList>
    </citation>
    <scope>NUCLEOTIDE SEQUENCE [LARGE SCALE GENOMIC DNA]</scope>
    <source>
        <strain evidence="5 6">AUSMDU00012715</strain>
    </source>
</reference>
<dbReference type="InterPro" id="IPR036390">
    <property type="entry name" value="WH_DNA-bd_sf"/>
</dbReference>
<keyword evidence="1" id="KW-0805">Transcription regulation</keyword>
<dbReference type="PANTHER" id="PTHR33204:SF36">
    <property type="entry name" value="TRANSCRIPTIONAL REGULATORY PROTEIN"/>
    <property type="match status" value="1"/>
</dbReference>
<dbReference type="Gene3D" id="1.10.10.10">
    <property type="entry name" value="Winged helix-like DNA-binding domain superfamily/Winged helix DNA-binding domain"/>
    <property type="match status" value="1"/>
</dbReference>
<feature type="domain" description="HTH hxlR-type" evidence="4">
    <location>
        <begin position="11"/>
        <end position="109"/>
    </location>
</feature>
<dbReference type="PROSITE" id="PS51118">
    <property type="entry name" value="HTH_HXLR"/>
    <property type="match status" value="1"/>
</dbReference>
<evidence type="ECO:0000256" key="1">
    <source>
        <dbReference type="ARBA" id="ARBA00023015"/>
    </source>
</evidence>
<evidence type="ECO:0000313" key="5">
    <source>
        <dbReference type="EMBL" id="QIS18332.1"/>
    </source>
</evidence>
<gene>
    <name evidence="5" type="ORF">F6W96_08590</name>
</gene>
<protein>
    <submittedName>
        <fullName evidence="5">Transcriptional regulator</fullName>
    </submittedName>
</protein>
<evidence type="ECO:0000256" key="3">
    <source>
        <dbReference type="ARBA" id="ARBA00023163"/>
    </source>
</evidence>
<name>A0A6G9YYQ1_9NOCA</name>
<sequence length="154" mass="17767">MRYEDLEQQPCSILRPLALLGDRWTLAVLRQAFSRVRRFEDFQTTLGLSRSVLSDRLDRLVAAGILNKHAYRDTHRTRHEYHLTNKGLDLYPVLTALRTWGDKYMAPQGPFAHYRHRHCGGDAEIHLTCSRCEQELSARDIELEMGPGLDAYAS</sequence>
<organism evidence="5 6">
    <name type="scientific">Nocardia terpenica</name>
    <dbReference type="NCBI Taxonomy" id="455432"/>
    <lineage>
        <taxon>Bacteria</taxon>
        <taxon>Bacillati</taxon>
        <taxon>Actinomycetota</taxon>
        <taxon>Actinomycetes</taxon>
        <taxon>Mycobacteriales</taxon>
        <taxon>Nocardiaceae</taxon>
        <taxon>Nocardia</taxon>
    </lineage>
</organism>
<dbReference type="PANTHER" id="PTHR33204">
    <property type="entry name" value="TRANSCRIPTIONAL REGULATOR, MARR FAMILY"/>
    <property type="match status" value="1"/>
</dbReference>
<keyword evidence="3" id="KW-0804">Transcription</keyword>
<dbReference type="Proteomes" id="UP000500953">
    <property type="component" value="Chromosome"/>
</dbReference>
<dbReference type="Pfam" id="PF01638">
    <property type="entry name" value="HxlR"/>
    <property type="match status" value="1"/>
</dbReference>
<dbReference type="InterPro" id="IPR036388">
    <property type="entry name" value="WH-like_DNA-bd_sf"/>
</dbReference>
<dbReference type="GO" id="GO:0003677">
    <property type="term" value="F:DNA binding"/>
    <property type="evidence" value="ECO:0007669"/>
    <property type="project" value="UniProtKB-KW"/>
</dbReference>
<dbReference type="AlphaFoldDB" id="A0A6G9YYQ1"/>
<accession>A0A6G9YYQ1</accession>
<evidence type="ECO:0000256" key="2">
    <source>
        <dbReference type="ARBA" id="ARBA00023125"/>
    </source>
</evidence>